<evidence type="ECO:0000313" key="2">
    <source>
        <dbReference type="Proteomes" id="UP001209878"/>
    </source>
</evidence>
<dbReference type="AlphaFoldDB" id="A0AAD9P2I7"/>
<gene>
    <name evidence="1" type="ORF">NP493_182g04016</name>
</gene>
<reference evidence="1" key="1">
    <citation type="journal article" date="2023" name="Mol. Biol. Evol.">
        <title>Third-Generation Sequencing Reveals the Adaptive Role of the Epigenome in Three Deep-Sea Polychaetes.</title>
        <authorList>
            <person name="Perez M."/>
            <person name="Aroh O."/>
            <person name="Sun Y."/>
            <person name="Lan Y."/>
            <person name="Juniper S.K."/>
            <person name="Young C.R."/>
            <person name="Angers B."/>
            <person name="Qian P.Y."/>
        </authorList>
    </citation>
    <scope>NUCLEOTIDE SEQUENCE</scope>
    <source>
        <strain evidence="1">R07B-5</strain>
    </source>
</reference>
<comment type="caution">
    <text evidence="1">The sequence shown here is derived from an EMBL/GenBank/DDBJ whole genome shotgun (WGS) entry which is preliminary data.</text>
</comment>
<dbReference type="Proteomes" id="UP001209878">
    <property type="component" value="Unassembled WGS sequence"/>
</dbReference>
<sequence>MFFHSTFSSSLSCMNDYLAIENTVYLYEQPSRINCSMAGCFPEKLRSF</sequence>
<organism evidence="1 2">
    <name type="scientific">Ridgeia piscesae</name>
    <name type="common">Tubeworm</name>
    <dbReference type="NCBI Taxonomy" id="27915"/>
    <lineage>
        <taxon>Eukaryota</taxon>
        <taxon>Metazoa</taxon>
        <taxon>Spiralia</taxon>
        <taxon>Lophotrochozoa</taxon>
        <taxon>Annelida</taxon>
        <taxon>Polychaeta</taxon>
        <taxon>Sedentaria</taxon>
        <taxon>Canalipalpata</taxon>
        <taxon>Sabellida</taxon>
        <taxon>Siboglinidae</taxon>
        <taxon>Ridgeia</taxon>
    </lineage>
</organism>
<protein>
    <submittedName>
        <fullName evidence="1">Uncharacterized protein</fullName>
    </submittedName>
</protein>
<keyword evidence="2" id="KW-1185">Reference proteome</keyword>
<evidence type="ECO:0000313" key="1">
    <source>
        <dbReference type="EMBL" id="KAK2186937.1"/>
    </source>
</evidence>
<proteinExistence type="predicted"/>
<name>A0AAD9P2I7_RIDPI</name>
<dbReference type="EMBL" id="JAODUO010000184">
    <property type="protein sequence ID" value="KAK2186937.1"/>
    <property type="molecule type" value="Genomic_DNA"/>
</dbReference>
<accession>A0AAD9P2I7</accession>